<organism evidence="3 4">
    <name type="scientific">Blastochloris tepida</name>
    <dbReference type="NCBI Taxonomy" id="2233851"/>
    <lineage>
        <taxon>Bacteria</taxon>
        <taxon>Pseudomonadati</taxon>
        <taxon>Pseudomonadota</taxon>
        <taxon>Alphaproteobacteria</taxon>
        <taxon>Hyphomicrobiales</taxon>
        <taxon>Blastochloridaceae</taxon>
        <taxon>Blastochloris</taxon>
    </lineage>
</organism>
<dbReference type="SUPFAM" id="SSF88713">
    <property type="entry name" value="Glycoside hydrolase/deacetylase"/>
    <property type="match status" value="1"/>
</dbReference>
<dbReference type="EMBL" id="AP018907">
    <property type="protein sequence ID" value="BBF94591.1"/>
    <property type="molecule type" value="Genomic_DNA"/>
</dbReference>
<evidence type="ECO:0008006" key="5">
    <source>
        <dbReference type="Google" id="ProtNLM"/>
    </source>
</evidence>
<dbReference type="InterPro" id="IPR011330">
    <property type="entry name" value="Glyco_hydro/deAcase_b/a-brl"/>
</dbReference>
<dbReference type="PANTHER" id="PTHR30105">
    <property type="entry name" value="UNCHARACTERIZED YIBQ-RELATED"/>
    <property type="match status" value="1"/>
</dbReference>
<dbReference type="AlphaFoldDB" id="A0A348G4V8"/>
<sequence>MSVDDLQRPLGTAQEAAKRSAGARLRAFGKGLARVRPLPVITVAAGLVVAAAIGWIGVVDDPLGGEPIARTRIEGTAPAATPSGAPAGVPSSPQSTANAAAGAAPGAEGPAGEGASSAPDGPSVAVIDGRSGKINDVPVAGDRLAPAPDPRLVEKARHGAVPRIAADGTRPFETYARPAPAIAPGKSAMPRIAIVVGGLGISANGTSEAIAKLPPEVTLAFAPYGTDLDRVVARARTQGHEVLLQVPMEPFDYPDNDPGPQTLLTTLTSDQNVDRLHWFLARFPGFIGVATYMGARFTSSESALAPVMREVTRRGLMFLDDGSSQRSVTREIAGGLGTTFARADVVLDAAASPVAIDNALMRLERMAGERGSAVGFATALPVSIDRVARWAKEVETRGYLLVPLSATVARGKKGA</sequence>
<dbReference type="OrthoDB" id="9784811at2"/>
<protein>
    <recommendedName>
        <fullName evidence="5">Divergent polysaccharide deacetylase family protein</fullName>
    </recommendedName>
</protein>
<accession>A0A348G4V8</accession>
<dbReference type="RefSeq" id="WP_126401669.1">
    <property type="nucleotide sequence ID" value="NZ_AP018907.1"/>
</dbReference>
<dbReference type="Gene3D" id="3.20.20.370">
    <property type="entry name" value="Glycoside hydrolase/deacetylase"/>
    <property type="match status" value="1"/>
</dbReference>
<reference evidence="3 4" key="1">
    <citation type="submission" date="2018-08" db="EMBL/GenBank/DDBJ databases">
        <title>Complete genome sequencing of Blastochloris tepida GI.</title>
        <authorList>
            <person name="Tsukatani Y."/>
            <person name="Mori H."/>
        </authorList>
    </citation>
    <scope>NUCLEOTIDE SEQUENCE [LARGE SCALE GENOMIC DNA]</scope>
    <source>
        <strain evidence="3 4">GI</strain>
    </source>
</reference>
<proteinExistence type="predicted"/>
<dbReference type="KEGG" id="blag:BLTE_32760"/>
<dbReference type="GO" id="GO:0005975">
    <property type="term" value="P:carbohydrate metabolic process"/>
    <property type="evidence" value="ECO:0007669"/>
    <property type="project" value="InterPro"/>
</dbReference>
<keyword evidence="2" id="KW-0472">Membrane</keyword>
<keyword evidence="2" id="KW-0812">Transmembrane</keyword>
<feature type="compositionally biased region" description="Low complexity" evidence="1">
    <location>
        <begin position="77"/>
        <end position="123"/>
    </location>
</feature>
<evidence type="ECO:0000313" key="3">
    <source>
        <dbReference type="EMBL" id="BBF94591.1"/>
    </source>
</evidence>
<feature type="region of interest" description="Disordered" evidence="1">
    <location>
        <begin position="77"/>
        <end position="129"/>
    </location>
</feature>
<evidence type="ECO:0000256" key="1">
    <source>
        <dbReference type="SAM" id="MobiDB-lite"/>
    </source>
</evidence>
<dbReference type="CDD" id="cd10936">
    <property type="entry name" value="CE4_DAC2"/>
    <property type="match status" value="1"/>
</dbReference>
<dbReference type="InterPro" id="IPR006837">
    <property type="entry name" value="Divergent_DAC"/>
</dbReference>
<keyword evidence="4" id="KW-1185">Reference proteome</keyword>
<feature type="transmembrane region" description="Helical" evidence="2">
    <location>
        <begin position="38"/>
        <end position="58"/>
    </location>
</feature>
<dbReference type="Proteomes" id="UP000266934">
    <property type="component" value="Chromosome"/>
</dbReference>
<dbReference type="Pfam" id="PF04748">
    <property type="entry name" value="Polysacc_deac_2"/>
    <property type="match status" value="1"/>
</dbReference>
<name>A0A348G4V8_9HYPH</name>
<evidence type="ECO:0000313" key="4">
    <source>
        <dbReference type="Proteomes" id="UP000266934"/>
    </source>
</evidence>
<dbReference type="PANTHER" id="PTHR30105:SF2">
    <property type="entry name" value="DIVERGENT POLYSACCHARIDE DEACETYLASE SUPERFAMILY"/>
    <property type="match status" value="1"/>
</dbReference>
<keyword evidence="2" id="KW-1133">Transmembrane helix</keyword>
<evidence type="ECO:0000256" key="2">
    <source>
        <dbReference type="SAM" id="Phobius"/>
    </source>
</evidence>
<gene>
    <name evidence="3" type="ORF">BLTE_32760</name>
</gene>